<dbReference type="Pfam" id="PF03746">
    <property type="entry name" value="LamB_YcsF"/>
    <property type="match status" value="1"/>
</dbReference>
<dbReference type="GO" id="GO:0005975">
    <property type="term" value="P:carbohydrate metabolic process"/>
    <property type="evidence" value="ECO:0007669"/>
    <property type="project" value="InterPro"/>
</dbReference>
<evidence type="ECO:0000313" key="1">
    <source>
        <dbReference type="EMBL" id="MQY44018.1"/>
    </source>
</evidence>
<protein>
    <recommendedName>
        <fullName evidence="3">LamB/YcsF family protein</fullName>
    </recommendedName>
</protein>
<proteinExistence type="predicted"/>
<dbReference type="Gene3D" id="3.20.20.370">
    <property type="entry name" value="Glycoside hydrolase/deacetylase"/>
    <property type="match status" value="1"/>
</dbReference>
<gene>
    <name evidence="1" type="ORF">GG681_15330</name>
</gene>
<dbReference type="AlphaFoldDB" id="A0A844AWT4"/>
<sequence length="54" mass="5682">MFGKGASSGQRIPAAIDTICLHGDTPAAVDLARQLRADLEAAGFQIKPFEGRRG</sequence>
<keyword evidence="2" id="KW-1185">Reference proteome</keyword>
<comment type="caution">
    <text evidence="1">The sequence shown here is derived from an EMBL/GenBank/DDBJ whole genome shotgun (WGS) entry which is preliminary data.</text>
</comment>
<dbReference type="InterPro" id="IPR005501">
    <property type="entry name" value="LamB/YcsF/PxpA-like"/>
</dbReference>
<accession>A0A844AWT4</accession>
<dbReference type="InterPro" id="IPR011330">
    <property type="entry name" value="Glyco_hydro/deAcase_b/a-brl"/>
</dbReference>
<dbReference type="SUPFAM" id="SSF88713">
    <property type="entry name" value="Glycoside hydrolase/deacetylase"/>
    <property type="match status" value="1"/>
</dbReference>
<dbReference type="EMBL" id="WIXK01000010">
    <property type="protein sequence ID" value="MQY44018.1"/>
    <property type="molecule type" value="Genomic_DNA"/>
</dbReference>
<dbReference type="RefSeq" id="WP_328593420.1">
    <property type="nucleotide sequence ID" value="NZ_WIXK01000010.1"/>
</dbReference>
<evidence type="ECO:0000313" key="2">
    <source>
        <dbReference type="Proteomes" id="UP000436694"/>
    </source>
</evidence>
<dbReference type="Proteomes" id="UP000436694">
    <property type="component" value="Unassembled WGS sequence"/>
</dbReference>
<reference evidence="1 2" key="1">
    <citation type="submission" date="2019-10" db="EMBL/GenBank/DDBJ databases">
        <title>Epibacterium sp. nov., isolated from seawater.</title>
        <authorList>
            <person name="Zhang X."/>
            <person name="Li N."/>
        </authorList>
    </citation>
    <scope>NUCLEOTIDE SEQUENCE [LARGE SCALE GENOMIC DNA]</scope>
    <source>
        <strain evidence="1 2">SM1969</strain>
    </source>
</reference>
<organism evidence="1 2">
    <name type="scientific">Tritonibacter aquimaris</name>
    <dbReference type="NCBI Taxonomy" id="2663379"/>
    <lineage>
        <taxon>Bacteria</taxon>
        <taxon>Pseudomonadati</taxon>
        <taxon>Pseudomonadota</taxon>
        <taxon>Alphaproteobacteria</taxon>
        <taxon>Rhodobacterales</taxon>
        <taxon>Paracoccaceae</taxon>
        <taxon>Tritonibacter</taxon>
    </lineage>
</organism>
<evidence type="ECO:0008006" key="3">
    <source>
        <dbReference type="Google" id="ProtNLM"/>
    </source>
</evidence>
<name>A0A844AWT4_9RHOB</name>